<feature type="compositionally biased region" description="Low complexity" evidence="5">
    <location>
        <begin position="344"/>
        <end position="354"/>
    </location>
</feature>
<dbReference type="InterPro" id="IPR014150">
    <property type="entry name" value="Conjugal_tfr_TrbL"/>
</dbReference>
<feature type="transmembrane region" description="Helical" evidence="6">
    <location>
        <begin position="225"/>
        <end position="243"/>
    </location>
</feature>
<gene>
    <name evidence="7" type="ordered locus">Paes_2352</name>
</gene>
<dbReference type="Pfam" id="PF04610">
    <property type="entry name" value="TrbL"/>
    <property type="match status" value="1"/>
</dbReference>
<evidence type="ECO:0000313" key="8">
    <source>
        <dbReference type="Proteomes" id="UP000002725"/>
    </source>
</evidence>
<dbReference type="InterPro" id="IPR007688">
    <property type="entry name" value="Conjugal_tfr_TrbL/VirB6"/>
</dbReference>
<dbReference type="GO" id="GO:0016020">
    <property type="term" value="C:membrane"/>
    <property type="evidence" value="ECO:0007669"/>
    <property type="project" value="UniProtKB-SubCell"/>
</dbReference>
<feature type="transmembrane region" description="Helical" evidence="6">
    <location>
        <begin position="189"/>
        <end position="213"/>
    </location>
</feature>
<dbReference type="GO" id="GO:0030255">
    <property type="term" value="P:protein secretion by the type IV secretion system"/>
    <property type="evidence" value="ECO:0007669"/>
    <property type="project" value="InterPro"/>
</dbReference>
<geneLocation type="plasmid" evidence="7 8">
    <name>pPAES01</name>
</geneLocation>
<evidence type="ECO:0000313" key="7">
    <source>
        <dbReference type="EMBL" id="ACF47343.1"/>
    </source>
</evidence>
<evidence type="ECO:0000256" key="5">
    <source>
        <dbReference type="SAM" id="MobiDB-lite"/>
    </source>
</evidence>
<feature type="region of interest" description="Disordered" evidence="5">
    <location>
        <begin position="316"/>
        <end position="396"/>
    </location>
</feature>
<keyword evidence="2 6" id="KW-0812">Transmembrane</keyword>
<evidence type="ECO:0000256" key="4">
    <source>
        <dbReference type="ARBA" id="ARBA00023136"/>
    </source>
</evidence>
<dbReference type="AlphaFoldDB" id="B4S9L6"/>
<proteinExistence type="predicted"/>
<dbReference type="RefSeq" id="WP_012509548.1">
    <property type="nucleotide sequence ID" value="NC_011061.1"/>
</dbReference>
<feature type="transmembrane region" description="Helical" evidence="6">
    <location>
        <begin position="30"/>
        <end position="50"/>
    </location>
</feature>
<feature type="compositionally biased region" description="Gly residues" evidence="5">
    <location>
        <begin position="317"/>
        <end position="343"/>
    </location>
</feature>
<sequence>MNTGILTSTLHTFIDAFNAGYAKLYPHIEWLIWVMLGIELVMLGLWWALGGGEQLAAVMKKLLYLLVWLWIVQNFQTLAKTFVWSLAEAGEIAGGRTPDHKLLTDPTAIINIGLDISAPLADQVGREGWDIGNALAFSLMWLMSALAFLIMGWQMFYALLEFYILITLVGILLPFGFFEPTKFMAEKSIGAVISSGVKLMVLSFIIAISHTILTSLPIPSGFIDLETGLTIVLISGAIAFLAWNAPGIAAGLVVGSPSLSAATGAQNALAAGLAGGGALVATAAAGKFAATKVASLAGKFGSVSTKSGQMASLAKAGGVGGIDGPGGPSQMGATPGGSPGGSPSGTPSGGSSSSGEDRNKSSGKKNPPKWAQQALQASRHIPEEARPSGGDSSPKL</sequence>
<keyword evidence="3 6" id="KW-1133">Transmembrane helix</keyword>
<dbReference type="EMBL" id="CP001109">
    <property type="protein sequence ID" value="ACF47343.1"/>
    <property type="molecule type" value="Genomic_DNA"/>
</dbReference>
<keyword evidence="8" id="KW-1185">Reference proteome</keyword>
<protein>
    <submittedName>
        <fullName evidence="7">P-type conjugative transfer protein TrbL</fullName>
    </submittedName>
</protein>
<evidence type="ECO:0000256" key="3">
    <source>
        <dbReference type="ARBA" id="ARBA00022989"/>
    </source>
</evidence>
<feature type="transmembrane region" description="Helical" evidence="6">
    <location>
        <begin position="157"/>
        <end position="177"/>
    </location>
</feature>
<accession>B4S9L6</accession>
<evidence type="ECO:0000256" key="2">
    <source>
        <dbReference type="ARBA" id="ARBA00022692"/>
    </source>
</evidence>
<dbReference type="eggNOG" id="COG3846">
    <property type="taxonomic scope" value="Bacteria"/>
</dbReference>
<keyword evidence="7" id="KW-0614">Plasmid</keyword>
<dbReference type="HOGENOM" id="CLU_055991_0_0_10"/>
<dbReference type="KEGG" id="paa:Paes_2352"/>
<name>B4S9L6_PROA2</name>
<comment type="subcellular location">
    <subcellularLocation>
        <location evidence="1">Membrane</location>
        <topology evidence="1">Multi-pass membrane protein</topology>
    </subcellularLocation>
</comment>
<feature type="transmembrane region" description="Helical" evidence="6">
    <location>
        <begin position="62"/>
        <end position="79"/>
    </location>
</feature>
<dbReference type="NCBIfam" id="TIGR02783">
    <property type="entry name" value="TrbL_P"/>
    <property type="match status" value="1"/>
</dbReference>
<evidence type="ECO:0000256" key="1">
    <source>
        <dbReference type="ARBA" id="ARBA00004141"/>
    </source>
</evidence>
<reference evidence="7" key="1">
    <citation type="submission" date="2008-06" db="EMBL/GenBank/DDBJ databases">
        <title>Complete sequence of plasmid of Prosthecochloris aestuarii DSM 271.</title>
        <authorList>
            <consortium name="US DOE Joint Genome Institute"/>
            <person name="Lucas S."/>
            <person name="Copeland A."/>
            <person name="Lapidus A."/>
            <person name="Glavina del Rio T."/>
            <person name="Dalin E."/>
            <person name="Tice H."/>
            <person name="Bruce D."/>
            <person name="Goodwin L."/>
            <person name="Pitluck S."/>
            <person name="Schmutz J."/>
            <person name="Larimer F."/>
            <person name="Land M."/>
            <person name="Hauser L."/>
            <person name="Kyrpides N."/>
            <person name="Anderson I."/>
            <person name="Liu Z."/>
            <person name="Li T."/>
            <person name="Zhao F."/>
            <person name="Overmann J."/>
            <person name="Bryant D.A."/>
            <person name="Richardson P."/>
        </authorList>
    </citation>
    <scope>NUCLEOTIDE SEQUENCE [LARGE SCALE GENOMIC DNA]</scope>
    <source>
        <strain evidence="7">DSM 271</strain>
        <plasmid evidence="7">pPAES01</plasmid>
    </source>
</reference>
<evidence type="ECO:0000256" key="6">
    <source>
        <dbReference type="SAM" id="Phobius"/>
    </source>
</evidence>
<organism evidence="7 8">
    <name type="scientific">Prosthecochloris aestuarii (strain DSM 271 / SK 413)</name>
    <dbReference type="NCBI Taxonomy" id="290512"/>
    <lineage>
        <taxon>Bacteria</taxon>
        <taxon>Pseudomonadati</taxon>
        <taxon>Chlorobiota</taxon>
        <taxon>Chlorobiia</taxon>
        <taxon>Chlorobiales</taxon>
        <taxon>Chlorobiaceae</taxon>
        <taxon>Prosthecochloris</taxon>
    </lineage>
</organism>
<keyword evidence="4 6" id="KW-0472">Membrane</keyword>
<feature type="transmembrane region" description="Helical" evidence="6">
    <location>
        <begin position="131"/>
        <end position="150"/>
    </location>
</feature>
<dbReference type="Proteomes" id="UP000002725">
    <property type="component" value="Plasmid pPAES01"/>
</dbReference>